<feature type="region of interest" description="Disordered" evidence="1">
    <location>
        <begin position="1"/>
        <end position="178"/>
    </location>
</feature>
<accession>A0A7S1UZ77</accession>
<protein>
    <submittedName>
        <fullName evidence="2">Uncharacterized protein</fullName>
    </submittedName>
</protein>
<reference evidence="2" key="1">
    <citation type="submission" date="2021-01" db="EMBL/GenBank/DDBJ databases">
        <authorList>
            <person name="Corre E."/>
            <person name="Pelletier E."/>
            <person name="Niang G."/>
            <person name="Scheremetjew M."/>
            <person name="Finn R."/>
            <person name="Kale V."/>
            <person name="Holt S."/>
            <person name="Cochrane G."/>
            <person name="Meng A."/>
            <person name="Brown T."/>
            <person name="Cohen L."/>
        </authorList>
    </citation>
    <scope>NUCLEOTIDE SEQUENCE</scope>
    <source>
        <strain evidence="2">CCMP 410</strain>
    </source>
</reference>
<name>A0A7S1UZ77_9STRA</name>
<feature type="compositionally biased region" description="Acidic residues" evidence="1">
    <location>
        <begin position="57"/>
        <end position="121"/>
    </location>
</feature>
<feature type="compositionally biased region" description="Polar residues" evidence="1">
    <location>
        <begin position="1"/>
        <end position="11"/>
    </location>
</feature>
<proteinExistence type="predicted"/>
<dbReference type="AlphaFoldDB" id="A0A7S1UZ77"/>
<sequence length="272" mass="29307">MAPSEGGNSTLAPEEGEETLAPSEGGNETVIPEEGGNETVIPEEGGNETVIPGEGGSEVDDLVDDDGFVAEDDDLIDDDTVEPAEEDDQFVDEDDELTDDEIEGADDFVEGDDFAEVDDDQVPVSSPTTDSWPTPDYSRTERPTELYIPPDTDDDPVKAEEEGEENEPDWNSHHETPEEMMNDPNVLKVIGIAMGATFGVMLLLSVCVAHQVQNNPDGCCASVCRLATTCTCCVFKILCFPCRMMCGGSKSGGRHSPMMSDTNTFTHDLELS</sequence>
<dbReference type="EMBL" id="HBGK01022834">
    <property type="protein sequence ID" value="CAD9282847.1"/>
    <property type="molecule type" value="Transcribed_RNA"/>
</dbReference>
<evidence type="ECO:0000313" key="2">
    <source>
        <dbReference type="EMBL" id="CAD9282847.1"/>
    </source>
</evidence>
<gene>
    <name evidence="2" type="ORF">GOCE00092_LOCUS11759</name>
</gene>
<feature type="region of interest" description="Disordered" evidence="1">
    <location>
        <begin position="250"/>
        <end position="272"/>
    </location>
</feature>
<feature type="compositionally biased region" description="Polar residues" evidence="1">
    <location>
        <begin position="123"/>
        <end position="132"/>
    </location>
</feature>
<evidence type="ECO:0000256" key="1">
    <source>
        <dbReference type="SAM" id="MobiDB-lite"/>
    </source>
</evidence>
<organism evidence="2">
    <name type="scientific">Grammatophora oceanica</name>
    <dbReference type="NCBI Taxonomy" id="210454"/>
    <lineage>
        <taxon>Eukaryota</taxon>
        <taxon>Sar</taxon>
        <taxon>Stramenopiles</taxon>
        <taxon>Ochrophyta</taxon>
        <taxon>Bacillariophyta</taxon>
        <taxon>Fragilariophyceae</taxon>
        <taxon>Fragilariophycidae</taxon>
        <taxon>Rhabdonematales</taxon>
        <taxon>Grammatophoraceae</taxon>
        <taxon>Grammatophora</taxon>
    </lineage>
</organism>